<dbReference type="Proteomes" id="UP000015105">
    <property type="component" value="Chromosome 3D"/>
</dbReference>
<reference evidence="2" key="5">
    <citation type="journal article" date="2021" name="G3 (Bethesda)">
        <title>Aegilops tauschii genome assembly Aet v5.0 features greater sequence contiguity and improved annotation.</title>
        <authorList>
            <person name="Wang L."/>
            <person name="Zhu T."/>
            <person name="Rodriguez J.C."/>
            <person name="Deal K.R."/>
            <person name="Dubcovsky J."/>
            <person name="McGuire P.E."/>
            <person name="Lux T."/>
            <person name="Spannagl M."/>
            <person name="Mayer K.F.X."/>
            <person name="Baldrich P."/>
            <person name="Meyers B.C."/>
            <person name="Huo N."/>
            <person name="Gu Y.Q."/>
            <person name="Zhou H."/>
            <person name="Devos K.M."/>
            <person name="Bennetzen J.L."/>
            <person name="Unver T."/>
            <person name="Budak H."/>
            <person name="Gulick P.J."/>
            <person name="Galiba G."/>
            <person name="Kalapos B."/>
            <person name="Nelson D.R."/>
            <person name="Li P."/>
            <person name="You F.M."/>
            <person name="Luo M.C."/>
            <person name="Dvorak J."/>
        </authorList>
    </citation>
    <scope>NUCLEOTIDE SEQUENCE [LARGE SCALE GENOMIC DNA]</scope>
    <source>
        <strain evidence="2">cv. AL8/78</strain>
    </source>
</reference>
<feature type="domain" description="Reverse transcriptase zinc-binding" evidence="1">
    <location>
        <begin position="23"/>
        <end position="84"/>
    </location>
</feature>
<organism evidence="2 3">
    <name type="scientific">Aegilops tauschii subsp. strangulata</name>
    <name type="common">Goatgrass</name>
    <dbReference type="NCBI Taxonomy" id="200361"/>
    <lineage>
        <taxon>Eukaryota</taxon>
        <taxon>Viridiplantae</taxon>
        <taxon>Streptophyta</taxon>
        <taxon>Embryophyta</taxon>
        <taxon>Tracheophyta</taxon>
        <taxon>Spermatophyta</taxon>
        <taxon>Magnoliopsida</taxon>
        <taxon>Liliopsida</taxon>
        <taxon>Poales</taxon>
        <taxon>Poaceae</taxon>
        <taxon>BOP clade</taxon>
        <taxon>Pooideae</taxon>
        <taxon>Triticodae</taxon>
        <taxon>Triticeae</taxon>
        <taxon>Triticinae</taxon>
        <taxon>Aegilops</taxon>
    </lineage>
</organism>
<reference evidence="3" key="1">
    <citation type="journal article" date="2014" name="Science">
        <title>Ancient hybridizations among the ancestral genomes of bread wheat.</title>
        <authorList>
            <consortium name="International Wheat Genome Sequencing Consortium,"/>
            <person name="Marcussen T."/>
            <person name="Sandve S.R."/>
            <person name="Heier L."/>
            <person name="Spannagl M."/>
            <person name="Pfeifer M."/>
            <person name="Jakobsen K.S."/>
            <person name="Wulff B.B."/>
            <person name="Steuernagel B."/>
            <person name="Mayer K.F."/>
            <person name="Olsen O.A."/>
        </authorList>
    </citation>
    <scope>NUCLEOTIDE SEQUENCE [LARGE SCALE GENOMIC DNA]</scope>
    <source>
        <strain evidence="3">cv. AL8/78</strain>
    </source>
</reference>
<evidence type="ECO:0000259" key="1">
    <source>
        <dbReference type="Pfam" id="PF13966"/>
    </source>
</evidence>
<reference evidence="2" key="4">
    <citation type="submission" date="2019-03" db="UniProtKB">
        <authorList>
            <consortium name="EnsemblPlants"/>
        </authorList>
    </citation>
    <scope>IDENTIFICATION</scope>
</reference>
<evidence type="ECO:0000313" key="2">
    <source>
        <dbReference type="EnsemblPlants" id="AET3Gv21074700.1"/>
    </source>
</evidence>
<protein>
    <recommendedName>
        <fullName evidence="1">Reverse transcriptase zinc-binding domain-containing protein</fullName>
    </recommendedName>
</protein>
<dbReference type="AlphaFoldDB" id="A0A453GKE3"/>
<sequence length="94" mass="10789">MMIASKYRREAWISGSTGSFSTDRDVASWKLLQKTPVPGKMCMFLWRLARHSLPTEDVRAHRKMSTTNTCALCGVADSWRHLLMVIWPSTYVIL</sequence>
<proteinExistence type="predicted"/>
<dbReference type="Gramene" id="AET3Gv21074700.1">
    <property type="protein sequence ID" value="AET3Gv21074700.1"/>
    <property type="gene ID" value="AET3Gv21074700"/>
</dbReference>
<accession>A0A453GKE3</accession>
<dbReference type="Pfam" id="PF13966">
    <property type="entry name" value="zf-RVT"/>
    <property type="match status" value="1"/>
</dbReference>
<evidence type="ECO:0000313" key="3">
    <source>
        <dbReference type="Proteomes" id="UP000015105"/>
    </source>
</evidence>
<name>A0A453GKE3_AEGTS</name>
<dbReference type="InterPro" id="IPR026960">
    <property type="entry name" value="RVT-Znf"/>
</dbReference>
<dbReference type="EnsemblPlants" id="AET3Gv21074700.1">
    <property type="protein sequence ID" value="AET3Gv21074700.1"/>
    <property type="gene ID" value="AET3Gv21074700"/>
</dbReference>
<keyword evidence="3" id="KW-1185">Reference proteome</keyword>
<reference evidence="3" key="2">
    <citation type="journal article" date="2017" name="Nat. Plants">
        <title>The Aegilops tauschii genome reveals multiple impacts of transposons.</title>
        <authorList>
            <person name="Zhao G."/>
            <person name="Zou C."/>
            <person name="Li K."/>
            <person name="Wang K."/>
            <person name="Li T."/>
            <person name="Gao L."/>
            <person name="Zhang X."/>
            <person name="Wang H."/>
            <person name="Yang Z."/>
            <person name="Liu X."/>
            <person name="Jiang W."/>
            <person name="Mao L."/>
            <person name="Kong X."/>
            <person name="Jiao Y."/>
            <person name="Jia J."/>
        </authorList>
    </citation>
    <scope>NUCLEOTIDE SEQUENCE [LARGE SCALE GENOMIC DNA]</scope>
    <source>
        <strain evidence="3">cv. AL8/78</strain>
    </source>
</reference>
<reference evidence="2" key="3">
    <citation type="journal article" date="2017" name="Nature">
        <title>Genome sequence of the progenitor of the wheat D genome Aegilops tauschii.</title>
        <authorList>
            <person name="Luo M.C."/>
            <person name="Gu Y.Q."/>
            <person name="Puiu D."/>
            <person name="Wang H."/>
            <person name="Twardziok S.O."/>
            <person name="Deal K.R."/>
            <person name="Huo N."/>
            <person name="Zhu T."/>
            <person name="Wang L."/>
            <person name="Wang Y."/>
            <person name="McGuire P.E."/>
            <person name="Liu S."/>
            <person name="Long H."/>
            <person name="Ramasamy R.K."/>
            <person name="Rodriguez J.C."/>
            <person name="Van S.L."/>
            <person name="Yuan L."/>
            <person name="Wang Z."/>
            <person name="Xia Z."/>
            <person name="Xiao L."/>
            <person name="Anderson O.D."/>
            <person name="Ouyang S."/>
            <person name="Liang Y."/>
            <person name="Zimin A.V."/>
            <person name="Pertea G."/>
            <person name="Qi P."/>
            <person name="Bennetzen J.L."/>
            <person name="Dai X."/>
            <person name="Dawson M.W."/>
            <person name="Muller H.G."/>
            <person name="Kugler K."/>
            <person name="Rivarola-Duarte L."/>
            <person name="Spannagl M."/>
            <person name="Mayer K.F.X."/>
            <person name="Lu F.H."/>
            <person name="Bevan M.W."/>
            <person name="Leroy P."/>
            <person name="Li P."/>
            <person name="You F.M."/>
            <person name="Sun Q."/>
            <person name="Liu Z."/>
            <person name="Lyons E."/>
            <person name="Wicker T."/>
            <person name="Salzberg S.L."/>
            <person name="Devos K.M."/>
            <person name="Dvorak J."/>
        </authorList>
    </citation>
    <scope>NUCLEOTIDE SEQUENCE [LARGE SCALE GENOMIC DNA]</scope>
    <source>
        <strain evidence="2">cv. AL8/78</strain>
    </source>
</reference>